<keyword evidence="3" id="KW-1133">Transmembrane helix</keyword>
<feature type="transmembrane region" description="Helical" evidence="3">
    <location>
        <begin position="21"/>
        <end position="46"/>
    </location>
</feature>
<gene>
    <name evidence="5" type="ORF">PCOR1329_LOCUS51567</name>
</gene>
<dbReference type="InterPro" id="IPR018247">
    <property type="entry name" value="EF_Hand_1_Ca_BS"/>
</dbReference>
<feature type="domain" description="EF-hand" evidence="4">
    <location>
        <begin position="110"/>
        <end position="145"/>
    </location>
</feature>
<dbReference type="Proteomes" id="UP001189429">
    <property type="component" value="Unassembled WGS sequence"/>
</dbReference>
<dbReference type="PROSITE" id="PS00018">
    <property type="entry name" value="EF_HAND_1"/>
    <property type="match status" value="1"/>
</dbReference>
<evidence type="ECO:0000256" key="3">
    <source>
        <dbReference type="SAM" id="Phobius"/>
    </source>
</evidence>
<reference evidence="5" key="1">
    <citation type="submission" date="2023-10" db="EMBL/GenBank/DDBJ databases">
        <authorList>
            <person name="Chen Y."/>
            <person name="Shah S."/>
            <person name="Dougan E. K."/>
            <person name="Thang M."/>
            <person name="Chan C."/>
        </authorList>
    </citation>
    <scope>NUCLEOTIDE SEQUENCE [LARGE SCALE GENOMIC DNA]</scope>
</reference>
<proteinExistence type="predicted"/>
<keyword evidence="1" id="KW-0106">Calcium</keyword>
<evidence type="ECO:0000256" key="1">
    <source>
        <dbReference type="ARBA" id="ARBA00022837"/>
    </source>
</evidence>
<evidence type="ECO:0000259" key="4">
    <source>
        <dbReference type="PROSITE" id="PS50222"/>
    </source>
</evidence>
<dbReference type="InterPro" id="IPR011992">
    <property type="entry name" value="EF-hand-dom_pair"/>
</dbReference>
<sequence length="246" mass="27217">MFMQGLQSWILRNDGSDADTRAALVEFFGSGTTTFLTLLACVTGGVDWRDVSSVLLSLGPFHAWFFVLFIVFTVLCVLNILNGVFVNAAIDSAQTNKELAVDRAYHKKVAMIEQMVQWFVEADKDRSRTVSWQELRNLLADDTVRAFLHANNIDLASAGHIFLLLDRQGCGEIRPEEFVDNLITLQGEAKAIDLASLQMVCEDRHGAASHRDRAGALRRPRPAACRHGLDRRVTASPDAPVGYGRG</sequence>
<dbReference type="Gene3D" id="1.10.238.10">
    <property type="entry name" value="EF-hand"/>
    <property type="match status" value="1"/>
</dbReference>
<evidence type="ECO:0000313" key="5">
    <source>
        <dbReference type="EMBL" id="CAK0863392.1"/>
    </source>
</evidence>
<accession>A0ABN9UTK5</accession>
<evidence type="ECO:0000313" key="6">
    <source>
        <dbReference type="Proteomes" id="UP001189429"/>
    </source>
</evidence>
<organism evidence="5 6">
    <name type="scientific">Prorocentrum cordatum</name>
    <dbReference type="NCBI Taxonomy" id="2364126"/>
    <lineage>
        <taxon>Eukaryota</taxon>
        <taxon>Sar</taxon>
        <taxon>Alveolata</taxon>
        <taxon>Dinophyceae</taxon>
        <taxon>Prorocentrales</taxon>
        <taxon>Prorocentraceae</taxon>
        <taxon>Prorocentrum</taxon>
    </lineage>
</organism>
<evidence type="ECO:0000256" key="2">
    <source>
        <dbReference type="SAM" id="MobiDB-lite"/>
    </source>
</evidence>
<keyword evidence="6" id="KW-1185">Reference proteome</keyword>
<dbReference type="PROSITE" id="PS50222">
    <property type="entry name" value="EF_HAND_2"/>
    <property type="match status" value="1"/>
</dbReference>
<comment type="caution">
    <text evidence="5">The sequence shown here is derived from an EMBL/GenBank/DDBJ whole genome shotgun (WGS) entry which is preliminary data.</text>
</comment>
<dbReference type="SUPFAM" id="SSF47473">
    <property type="entry name" value="EF-hand"/>
    <property type="match status" value="1"/>
</dbReference>
<keyword evidence="3" id="KW-0812">Transmembrane</keyword>
<dbReference type="Gene3D" id="1.10.287.70">
    <property type="match status" value="1"/>
</dbReference>
<protein>
    <recommendedName>
        <fullName evidence="4">EF-hand domain-containing protein</fullName>
    </recommendedName>
</protein>
<feature type="transmembrane region" description="Helical" evidence="3">
    <location>
        <begin position="61"/>
        <end position="81"/>
    </location>
</feature>
<feature type="region of interest" description="Disordered" evidence="2">
    <location>
        <begin position="227"/>
        <end position="246"/>
    </location>
</feature>
<dbReference type="InterPro" id="IPR002048">
    <property type="entry name" value="EF_hand_dom"/>
</dbReference>
<name>A0ABN9UTK5_9DINO</name>
<keyword evidence="3" id="KW-0472">Membrane</keyword>
<dbReference type="EMBL" id="CAUYUJ010016258">
    <property type="protein sequence ID" value="CAK0863392.1"/>
    <property type="molecule type" value="Genomic_DNA"/>
</dbReference>